<sequence length="103" mass="11700">MPNFTNKDGTGLGRLLKPSRKLFGKIRGTAENHNDDKDRSNGRVYNDGENSDGTAESQLYRPTEPRQRAYPTLFLPGFADEYGHEEQQPEQELHQWSPLIPNG</sequence>
<name>A0ABR1VL57_9PEZI</name>
<dbReference type="EMBL" id="JAQQWM010000003">
    <property type="protein sequence ID" value="KAK8071969.1"/>
    <property type="molecule type" value="Genomic_DNA"/>
</dbReference>
<feature type="compositionally biased region" description="Basic and acidic residues" evidence="1">
    <location>
        <begin position="28"/>
        <end position="41"/>
    </location>
</feature>
<evidence type="ECO:0000256" key="1">
    <source>
        <dbReference type="SAM" id="MobiDB-lite"/>
    </source>
</evidence>
<gene>
    <name evidence="2" type="ORF">PG996_005317</name>
</gene>
<feature type="region of interest" description="Disordered" evidence="1">
    <location>
        <begin position="23"/>
        <end position="103"/>
    </location>
</feature>
<keyword evidence="3" id="KW-1185">Reference proteome</keyword>
<evidence type="ECO:0000313" key="3">
    <source>
        <dbReference type="Proteomes" id="UP001446871"/>
    </source>
</evidence>
<accession>A0ABR1VL57</accession>
<comment type="caution">
    <text evidence="2">The sequence shown here is derived from an EMBL/GenBank/DDBJ whole genome shotgun (WGS) entry which is preliminary data.</text>
</comment>
<protein>
    <submittedName>
        <fullName evidence="2">Uncharacterized protein</fullName>
    </submittedName>
</protein>
<evidence type="ECO:0000313" key="2">
    <source>
        <dbReference type="EMBL" id="KAK8071969.1"/>
    </source>
</evidence>
<organism evidence="2 3">
    <name type="scientific">Apiospora saccharicola</name>
    <dbReference type="NCBI Taxonomy" id="335842"/>
    <lineage>
        <taxon>Eukaryota</taxon>
        <taxon>Fungi</taxon>
        <taxon>Dikarya</taxon>
        <taxon>Ascomycota</taxon>
        <taxon>Pezizomycotina</taxon>
        <taxon>Sordariomycetes</taxon>
        <taxon>Xylariomycetidae</taxon>
        <taxon>Amphisphaeriales</taxon>
        <taxon>Apiosporaceae</taxon>
        <taxon>Apiospora</taxon>
    </lineage>
</organism>
<feature type="compositionally biased region" description="Basic and acidic residues" evidence="1">
    <location>
        <begin position="81"/>
        <end position="93"/>
    </location>
</feature>
<proteinExistence type="predicted"/>
<reference evidence="2 3" key="1">
    <citation type="submission" date="2023-01" db="EMBL/GenBank/DDBJ databases">
        <title>Analysis of 21 Apiospora genomes using comparative genomics revels a genus with tremendous synthesis potential of carbohydrate active enzymes and secondary metabolites.</title>
        <authorList>
            <person name="Sorensen T."/>
        </authorList>
    </citation>
    <scope>NUCLEOTIDE SEQUENCE [LARGE SCALE GENOMIC DNA]</scope>
    <source>
        <strain evidence="2 3">CBS 83171</strain>
    </source>
</reference>
<dbReference type="Proteomes" id="UP001446871">
    <property type="component" value="Unassembled WGS sequence"/>
</dbReference>